<evidence type="ECO:0000259" key="1">
    <source>
        <dbReference type="Pfam" id="PF06054"/>
    </source>
</evidence>
<comment type="caution">
    <text evidence="3">The sequence shown here is derived from an EMBL/GenBank/DDBJ whole genome shotgun (WGS) entry which is preliminary data.</text>
</comment>
<dbReference type="InterPro" id="IPR057253">
    <property type="entry name" value="CoiA-like_N"/>
</dbReference>
<evidence type="ECO:0000259" key="2">
    <source>
        <dbReference type="Pfam" id="PF25164"/>
    </source>
</evidence>
<organism evidence="3 4">
    <name type="scientific">Deinococcus terrestris</name>
    <dbReference type="NCBI Taxonomy" id="2651870"/>
    <lineage>
        <taxon>Bacteria</taxon>
        <taxon>Thermotogati</taxon>
        <taxon>Deinococcota</taxon>
        <taxon>Deinococci</taxon>
        <taxon>Deinococcales</taxon>
        <taxon>Deinococcaceae</taxon>
        <taxon>Deinococcus</taxon>
    </lineage>
</organism>
<accession>A0A7X1TSQ5</accession>
<dbReference type="EMBL" id="WBSL01000014">
    <property type="protein sequence ID" value="MPY68065.1"/>
    <property type="molecule type" value="Genomic_DNA"/>
</dbReference>
<evidence type="ECO:0000313" key="4">
    <source>
        <dbReference type="Proteomes" id="UP000484842"/>
    </source>
</evidence>
<protein>
    <recommendedName>
        <fullName evidence="5">Competence protein CoiA</fullName>
    </recommendedName>
</protein>
<dbReference type="Pfam" id="PF06054">
    <property type="entry name" value="CoiA_nuc"/>
    <property type="match status" value="1"/>
</dbReference>
<gene>
    <name evidence="3" type="ORF">F8S09_15520</name>
</gene>
<feature type="domain" description="Competence protein CoiA-like N-terminal" evidence="2">
    <location>
        <begin position="28"/>
        <end position="67"/>
    </location>
</feature>
<evidence type="ECO:0008006" key="5">
    <source>
        <dbReference type="Google" id="ProtNLM"/>
    </source>
</evidence>
<evidence type="ECO:0000313" key="3">
    <source>
        <dbReference type="EMBL" id="MPY68065.1"/>
    </source>
</evidence>
<name>A0A7X1TSQ5_9DEIO</name>
<reference evidence="3 4" key="1">
    <citation type="submission" date="2019-10" db="EMBL/GenBank/DDBJ databases">
        <title>Deinococcus sp. isolated from soil.</title>
        <authorList>
            <person name="Li Y."/>
            <person name="Wang J."/>
        </authorList>
    </citation>
    <scope>NUCLEOTIDE SEQUENCE [LARGE SCALE GENOMIC DNA]</scope>
    <source>
        <strain evidence="3 4">SDU3-2</strain>
    </source>
</reference>
<dbReference type="Pfam" id="PF25164">
    <property type="entry name" value="CoiA_N"/>
    <property type="match status" value="1"/>
</dbReference>
<sequence length="204" mass="23012">MLSALLILEGKEPRAFDMVYLRQKSSREAIAAQTWQCKFCGKPMQPRMGAIRSWYFAHAREASECPFEAESEKESPQHVALKRAAGEALRQHFGTQVQSLEYEVRFPHIKRIADALLILKDGTRVAVEAQLSPLTLQQLQGRTDSYLRDEIEPVWVFLEGEAGGLKEGGLWDKCRDWLLSEGLLVLTARATITQTAMTLPELPV</sequence>
<dbReference type="InterPro" id="IPR010330">
    <property type="entry name" value="CoiA_nuc"/>
</dbReference>
<dbReference type="AlphaFoldDB" id="A0A7X1TSQ5"/>
<feature type="domain" description="Competence protein CoiA nuclease-like" evidence="1">
    <location>
        <begin position="74"/>
        <end position="157"/>
    </location>
</feature>
<dbReference type="RefSeq" id="WP_152872375.1">
    <property type="nucleotide sequence ID" value="NZ_WBSL01000014.1"/>
</dbReference>
<keyword evidence="4" id="KW-1185">Reference proteome</keyword>
<proteinExistence type="predicted"/>
<dbReference type="Proteomes" id="UP000484842">
    <property type="component" value="Unassembled WGS sequence"/>
</dbReference>